<dbReference type="Gene3D" id="3.40.50.2000">
    <property type="entry name" value="Glycogen Phosphorylase B"/>
    <property type="match status" value="2"/>
</dbReference>
<dbReference type="InterPro" id="IPR001296">
    <property type="entry name" value="Glyco_trans_1"/>
</dbReference>
<dbReference type="AlphaFoldDB" id="A0A1W0D9Q4"/>
<dbReference type="EMBL" id="MUKV01000002">
    <property type="protein sequence ID" value="OQS43755.1"/>
    <property type="molecule type" value="Genomic_DNA"/>
</dbReference>
<comment type="caution">
    <text evidence="5">The sequence shown here is derived from an EMBL/GenBank/DDBJ whole genome shotgun (WGS) entry which is preliminary data.</text>
</comment>
<gene>
    <name evidence="5" type="ORF">B0T45_03395</name>
</gene>
<organism evidence="5 6">
    <name type="scientific">Chromobacterium haemolyticum</name>
    <dbReference type="NCBI Taxonomy" id="394935"/>
    <lineage>
        <taxon>Bacteria</taxon>
        <taxon>Pseudomonadati</taxon>
        <taxon>Pseudomonadota</taxon>
        <taxon>Betaproteobacteria</taxon>
        <taxon>Neisseriales</taxon>
        <taxon>Chromobacteriaceae</taxon>
        <taxon>Chromobacterium</taxon>
    </lineage>
</organism>
<feature type="domain" description="Glycosyl transferase family 1" evidence="3">
    <location>
        <begin position="190"/>
        <end position="339"/>
    </location>
</feature>
<dbReference type="SUPFAM" id="SSF53756">
    <property type="entry name" value="UDP-Glycosyltransferase/glycogen phosphorylase"/>
    <property type="match status" value="1"/>
</dbReference>
<accession>A0A1W0D9Q4</accession>
<dbReference type="PANTHER" id="PTHR12526:SF510">
    <property type="entry name" value="D-INOSITOL 3-PHOSPHATE GLYCOSYLTRANSFERASE"/>
    <property type="match status" value="1"/>
</dbReference>
<protein>
    <submittedName>
        <fullName evidence="5">Glycosyl transferase family 1</fullName>
    </submittedName>
</protein>
<feature type="domain" description="Glycosyltransferase subfamily 4-like N-terminal" evidence="4">
    <location>
        <begin position="15"/>
        <end position="179"/>
    </location>
</feature>
<evidence type="ECO:0000256" key="2">
    <source>
        <dbReference type="ARBA" id="ARBA00022679"/>
    </source>
</evidence>
<name>A0A1W0D9Q4_9NEIS</name>
<dbReference type="Pfam" id="PF13439">
    <property type="entry name" value="Glyco_transf_4"/>
    <property type="match status" value="1"/>
</dbReference>
<dbReference type="InterPro" id="IPR028098">
    <property type="entry name" value="Glyco_trans_4-like_N"/>
</dbReference>
<keyword evidence="1" id="KW-0328">Glycosyltransferase</keyword>
<dbReference type="CDD" id="cd03801">
    <property type="entry name" value="GT4_PimA-like"/>
    <property type="match status" value="1"/>
</dbReference>
<dbReference type="RefSeq" id="WP_081554565.1">
    <property type="nucleotide sequence ID" value="NZ_MUKV01000002.1"/>
</dbReference>
<dbReference type="GO" id="GO:0016757">
    <property type="term" value="F:glycosyltransferase activity"/>
    <property type="evidence" value="ECO:0007669"/>
    <property type="project" value="UniProtKB-KW"/>
</dbReference>
<reference evidence="5 6" key="1">
    <citation type="submission" date="2017-02" db="EMBL/GenBank/DDBJ databases">
        <title>Chromobacterium haemolyticum H5244.</title>
        <authorList>
            <person name="Gulvik C.A."/>
        </authorList>
    </citation>
    <scope>NUCLEOTIDE SEQUENCE [LARGE SCALE GENOMIC DNA]</scope>
    <source>
        <strain evidence="5 6">H5244</strain>
    </source>
</reference>
<dbReference type="Proteomes" id="UP000192721">
    <property type="component" value="Unassembled WGS sequence"/>
</dbReference>
<evidence type="ECO:0000313" key="6">
    <source>
        <dbReference type="Proteomes" id="UP000192721"/>
    </source>
</evidence>
<evidence type="ECO:0000259" key="4">
    <source>
        <dbReference type="Pfam" id="PF13439"/>
    </source>
</evidence>
<proteinExistence type="predicted"/>
<keyword evidence="2 5" id="KW-0808">Transferase</keyword>
<dbReference type="PANTHER" id="PTHR12526">
    <property type="entry name" value="GLYCOSYLTRANSFERASE"/>
    <property type="match status" value="1"/>
</dbReference>
<dbReference type="Pfam" id="PF00534">
    <property type="entry name" value="Glycos_transf_1"/>
    <property type="match status" value="1"/>
</dbReference>
<evidence type="ECO:0000313" key="5">
    <source>
        <dbReference type="EMBL" id="OQS43755.1"/>
    </source>
</evidence>
<evidence type="ECO:0000259" key="3">
    <source>
        <dbReference type="Pfam" id="PF00534"/>
    </source>
</evidence>
<evidence type="ECO:0000256" key="1">
    <source>
        <dbReference type="ARBA" id="ARBA00022676"/>
    </source>
</evidence>
<sequence>MKRLAIIRQKYNPAGGAERIVSAIVKQLQAGGEFSPLLISRNWESLPGVDTVRVKPFYLGSVWRDWSFARAARAAWRQAGADLVQSHERIPGCHVFRAGDGVHAAWLDARLEGAPWWRRLSTFCNPYHHFMLCTERAMFQHPALRAVICNSELVRDDVVGRFGVDPRRCTVIRNGVDSDFFNPAAAREQREALRERYGIPQTAPVLVYVGSGFERKGVAQALRAIAPHAAVHLVVVGGDKKLARYQRLATQLGVSERTHFTGPQRDVRSHYGLADGFILPTLYEPFGSVVIEAMACGLPVLTSTRCGGAELLEPGVTGWLAEAGDAPAWQDNVAAWLAARADWPRSGELARTRVAGLSESNMVAQMLVLYRNLSSGDGERGACA</sequence>